<reference evidence="1 2" key="1">
    <citation type="submission" date="2015-03" db="EMBL/GenBank/DDBJ databases">
        <title>Genome sequence of Pseudoalteromonas aurantia.</title>
        <authorList>
            <person name="Xie B.-B."/>
            <person name="Rong J.-C."/>
            <person name="Qin Q.-L."/>
            <person name="Zhang Y.-Z."/>
        </authorList>
    </citation>
    <scope>NUCLEOTIDE SEQUENCE [LARGE SCALE GENOMIC DNA]</scope>
    <source>
        <strain evidence="1 2">208</strain>
    </source>
</reference>
<name>A0ABR9EFM0_9GAMM</name>
<evidence type="ECO:0000313" key="1">
    <source>
        <dbReference type="EMBL" id="MBE0369788.1"/>
    </source>
</evidence>
<dbReference type="RefSeq" id="WP_192508994.1">
    <property type="nucleotide sequence ID" value="NZ_AQGV01000014.1"/>
</dbReference>
<gene>
    <name evidence="1" type="ORF">PAUR_a4363</name>
</gene>
<dbReference type="Proteomes" id="UP000615755">
    <property type="component" value="Unassembled WGS sequence"/>
</dbReference>
<dbReference type="InterPro" id="IPR036255">
    <property type="entry name" value="YgfB-like_sf"/>
</dbReference>
<comment type="caution">
    <text evidence="1">The sequence shown here is derived from an EMBL/GenBank/DDBJ whole genome shotgun (WGS) entry which is preliminary data.</text>
</comment>
<organism evidence="1 2">
    <name type="scientific">Pseudoalteromonas aurantia 208</name>
    <dbReference type="NCBI Taxonomy" id="1314867"/>
    <lineage>
        <taxon>Bacteria</taxon>
        <taxon>Pseudomonadati</taxon>
        <taxon>Pseudomonadota</taxon>
        <taxon>Gammaproteobacteria</taxon>
        <taxon>Alteromonadales</taxon>
        <taxon>Pseudoalteromonadaceae</taxon>
        <taxon>Pseudoalteromonas</taxon>
    </lineage>
</organism>
<evidence type="ECO:0000313" key="2">
    <source>
        <dbReference type="Proteomes" id="UP000615755"/>
    </source>
</evidence>
<accession>A0ABR9EFM0</accession>
<protein>
    <recommendedName>
        <fullName evidence="3">YecA family protein</fullName>
    </recommendedName>
</protein>
<dbReference type="Pfam" id="PF03695">
    <property type="entry name" value="UPF0149"/>
    <property type="match status" value="1"/>
</dbReference>
<dbReference type="Gene3D" id="1.20.120.740">
    <property type="entry name" value="YgfB uncharacterised protein family UPF0149, PF03695"/>
    <property type="match status" value="1"/>
</dbReference>
<proteinExistence type="predicted"/>
<dbReference type="SUPFAM" id="SSF101327">
    <property type="entry name" value="YgfB-like"/>
    <property type="match status" value="1"/>
</dbReference>
<dbReference type="EMBL" id="AQGV01000014">
    <property type="protein sequence ID" value="MBE0369788.1"/>
    <property type="molecule type" value="Genomic_DNA"/>
</dbReference>
<evidence type="ECO:0008006" key="3">
    <source>
        <dbReference type="Google" id="ProtNLM"/>
    </source>
</evidence>
<keyword evidence="2" id="KW-1185">Reference proteome</keyword>
<sequence length="197" mass="22671">MDGIDFKYTAQQQAVLNQYFSTRDTAFNLEQVAGYFFAQICSPDATEVEQWMKVITAEDDAISEDVVFALMALHHDISEQVYSDCFCLKWHEDTHYLDCQQWSRGFLLGVTPYYERLIHTQEVSEELKQALQMSTEQLSFFTLEESQVKTYCQQTNTDMTLFIQQQMQLAGEFAGGYAQLIEATAISSGLYDSENDF</sequence>
<dbReference type="InterPro" id="IPR011978">
    <property type="entry name" value="YgfB-like"/>
</dbReference>